<name>A0ABM1ZAV1_AEDAL</name>
<keyword evidence="7" id="KW-0378">Hydrolase</keyword>
<evidence type="ECO:0000256" key="4">
    <source>
        <dbReference type="ARBA" id="ARBA00022722"/>
    </source>
</evidence>
<keyword evidence="4" id="KW-0540">Nuclease</keyword>
<dbReference type="PANTHER" id="PTHR10642">
    <property type="entry name" value="RIBONUCLEASE H1"/>
    <property type="match status" value="1"/>
</dbReference>
<feature type="domain" description="RNase H type-1" evidence="8">
    <location>
        <begin position="194"/>
        <end position="322"/>
    </location>
</feature>
<proteinExistence type="inferred from homology"/>
<dbReference type="RefSeq" id="XP_062715575.1">
    <property type="nucleotide sequence ID" value="XM_062859591.1"/>
</dbReference>
<reference evidence="10" key="1">
    <citation type="journal article" date="2015" name="Proc. Natl. Acad. Sci. U.S.A.">
        <title>Genome sequence of the Asian Tiger mosquito, Aedes albopictus, reveals insights into its biology, genetics, and evolution.</title>
        <authorList>
            <person name="Chen X.G."/>
            <person name="Jiang X."/>
            <person name="Gu J."/>
            <person name="Xu M."/>
            <person name="Wu Y."/>
            <person name="Deng Y."/>
            <person name="Zhang C."/>
            <person name="Bonizzoni M."/>
            <person name="Dermauw W."/>
            <person name="Vontas J."/>
            <person name="Armbruster P."/>
            <person name="Huang X."/>
            <person name="Yang Y."/>
            <person name="Zhang H."/>
            <person name="He W."/>
            <person name="Peng H."/>
            <person name="Liu Y."/>
            <person name="Wu K."/>
            <person name="Chen J."/>
            <person name="Lirakis M."/>
            <person name="Topalis P."/>
            <person name="Van Leeuwen T."/>
            <person name="Hall A.B."/>
            <person name="Jiang X."/>
            <person name="Thorpe C."/>
            <person name="Mueller R.L."/>
            <person name="Sun C."/>
            <person name="Waterhouse R.M."/>
            <person name="Yan G."/>
            <person name="Tu Z.J."/>
            <person name="Fang X."/>
            <person name="James A.A."/>
        </authorList>
    </citation>
    <scope>NUCLEOTIDE SEQUENCE [LARGE SCALE GENOMIC DNA]</scope>
    <source>
        <strain evidence="10">Foshan</strain>
    </source>
</reference>
<comment type="catalytic activity">
    <reaction evidence="1">
        <text>Endonucleolytic cleavage to 5'-phosphomonoester.</text>
        <dbReference type="EC" id="3.1.26.4"/>
    </reaction>
</comment>
<dbReference type="EnsemblMetazoa" id="AALFPA23_016711.R24386">
    <property type="protein sequence ID" value="AALFPA23_016711.P24386"/>
    <property type="gene ID" value="AALFPA23_016711"/>
</dbReference>
<evidence type="ECO:0000256" key="5">
    <source>
        <dbReference type="ARBA" id="ARBA00022723"/>
    </source>
</evidence>
<keyword evidence="5" id="KW-0479">Metal-binding</keyword>
<reference evidence="9" key="2">
    <citation type="submission" date="2025-05" db="UniProtKB">
        <authorList>
            <consortium name="EnsemblMetazoa"/>
        </authorList>
    </citation>
    <scope>IDENTIFICATION</scope>
    <source>
        <strain evidence="9">Foshan</strain>
    </source>
</reference>
<evidence type="ECO:0000256" key="3">
    <source>
        <dbReference type="ARBA" id="ARBA00012180"/>
    </source>
</evidence>
<evidence type="ECO:0000259" key="8">
    <source>
        <dbReference type="PROSITE" id="PS50879"/>
    </source>
</evidence>
<keyword evidence="6" id="KW-0255">Endonuclease</keyword>
<dbReference type="PROSITE" id="PS50879">
    <property type="entry name" value="RNASE_H_1"/>
    <property type="match status" value="1"/>
</dbReference>
<dbReference type="InterPro" id="IPR002156">
    <property type="entry name" value="RNaseH_domain"/>
</dbReference>
<accession>A0ABM1ZAV1</accession>
<dbReference type="GeneID" id="134291616"/>
<dbReference type="InterPro" id="IPR036397">
    <property type="entry name" value="RNaseH_sf"/>
</dbReference>
<keyword evidence="10" id="KW-1185">Reference proteome</keyword>
<dbReference type="Gene3D" id="3.30.420.10">
    <property type="entry name" value="Ribonuclease H-like superfamily/Ribonuclease H"/>
    <property type="match status" value="1"/>
</dbReference>
<dbReference type="CDD" id="cd09276">
    <property type="entry name" value="Rnase_HI_RT_non_LTR"/>
    <property type="match status" value="1"/>
</dbReference>
<protein>
    <recommendedName>
        <fullName evidence="3">ribonuclease H</fullName>
        <ecNumber evidence="3">3.1.26.4</ecNumber>
    </recommendedName>
</protein>
<evidence type="ECO:0000256" key="6">
    <source>
        <dbReference type="ARBA" id="ARBA00022759"/>
    </source>
</evidence>
<dbReference type="Pfam" id="PF00075">
    <property type="entry name" value="RNase_H"/>
    <property type="match status" value="1"/>
</dbReference>
<evidence type="ECO:0000313" key="10">
    <source>
        <dbReference type="Proteomes" id="UP000069940"/>
    </source>
</evidence>
<evidence type="ECO:0000256" key="7">
    <source>
        <dbReference type="ARBA" id="ARBA00022801"/>
    </source>
</evidence>
<evidence type="ECO:0000256" key="2">
    <source>
        <dbReference type="ARBA" id="ARBA00005300"/>
    </source>
</evidence>
<dbReference type="EC" id="3.1.26.4" evidence="3"/>
<dbReference type="InterPro" id="IPR050092">
    <property type="entry name" value="RNase_H"/>
</dbReference>
<organism evidence="9 10">
    <name type="scientific">Aedes albopictus</name>
    <name type="common">Asian tiger mosquito</name>
    <name type="synonym">Stegomyia albopicta</name>
    <dbReference type="NCBI Taxonomy" id="7160"/>
    <lineage>
        <taxon>Eukaryota</taxon>
        <taxon>Metazoa</taxon>
        <taxon>Ecdysozoa</taxon>
        <taxon>Arthropoda</taxon>
        <taxon>Hexapoda</taxon>
        <taxon>Insecta</taxon>
        <taxon>Pterygota</taxon>
        <taxon>Neoptera</taxon>
        <taxon>Endopterygota</taxon>
        <taxon>Diptera</taxon>
        <taxon>Nematocera</taxon>
        <taxon>Culicoidea</taxon>
        <taxon>Culicidae</taxon>
        <taxon>Culicinae</taxon>
        <taxon>Aedini</taxon>
        <taxon>Aedes</taxon>
        <taxon>Stegomyia</taxon>
    </lineage>
</organism>
<dbReference type="Proteomes" id="UP000069940">
    <property type="component" value="Unassembled WGS sequence"/>
</dbReference>
<sequence length="489" mass="55533">MTLSSEVKYLGVILDSKLNWNSHLNYAIDKATNTLWISKRTFGNKWGLRPAMIHWIYTAIVRPRITYASLVWWPKTKEKCAIKKLGKIQRLAAVSTTGAMRSTPTNALDAMLNILPLHQYVQLEAEKAAIRLKRTKVLYDGDIKGHLSVLKEIQVNPLATVNNDWMETQFNFERMYNVIEPDRTVWDEGGPLIRPGSIVFYTDGSKQNDQVGAGVTGPGVSLSVSMGRWPTIFQAEIQAILECATICLKRKYKHSNICIFSDSQAALAALKSYTCTSKLVWECVLLLQQLSANNSINIYWVPGHHGIDGNEKADELARMGSSKPLLEPEPFCGTSPCSIKMELRNWEKVMMITNWNNTQGARQSKKFITPNISVTQKLLALSKKDLCTYTGLITGHCLVKYHLRLIKIVEEDVCRFCNEETETSEHLLCDCIGLYTTRLKYFDKGFLQPSDIWSLSPRKVIHFIRYIIPCWENTDNHVQRVTTHSDLSP</sequence>
<evidence type="ECO:0000313" key="9">
    <source>
        <dbReference type="EnsemblMetazoa" id="AALFPA23_016711.P24386"/>
    </source>
</evidence>
<comment type="similarity">
    <text evidence="2">Belongs to the RNase H family.</text>
</comment>
<dbReference type="InterPro" id="IPR012337">
    <property type="entry name" value="RNaseH-like_sf"/>
</dbReference>
<evidence type="ECO:0000256" key="1">
    <source>
        <dbReference type="ARBA" id="ARBA00000077"/>
    </source>
</evidence>
<dbReference type="PANTHER" id="PTHR10642:SF26">
    <property type="entry name" value="RIBONUCLEASE H1"/>
    <property type="match status" value="1"/>
</dbReference>
<dbReference type="SUPFAM" id="SSF53098">
    <property type="entry name" value="Ribonuclease H-like"/>
    <property type="match status" value="1"/>
</dbReference>